<evidence type="ECO:0000256" key="1">
    <source>
        <dbReference type="ARBA" id="ARBA00001947"/>
    </source>
</evidence>
<evidence type="ECO:0000256" key="3">
    <source>
        <dbReference type="ARBA" id="ARBA00022723"/>
    </source>
</evidence>
<evidence type="ECO:0000256" key="5">
    <source>
        <dbReference type="ARBA" id="ARBA00023002"/>
    </source>
</evidence>
<keyword evidence="5" id="KW-0560">Oxidoreductase</keyword>
<dbReference type="Gene3D" id="3.90.180.10">
    <property type="entry name" value="Medium-chain alcohol dehydrogenases, catalytic domain"/>
    <property type="match status" value="1"/>
</dbReference>
<evidence type="ECO:0000259" key="6">
    <source>
        <dbReference type="Pfam" id="PF08240"/>
    </source>
</evidence>
<comment type="cofactor">
    <cofactor evidence="1">
        <name>Zn(2+)</name>
        <dbReference type="ChEBI" id="CHEBI:29105"/>
    </cofactor>
</comment>
<protein>
    <submittedName>
        <fullName evidence="7">Alcohol dehydrogenase, zinc-type, GroES-like superfamily</fullName>
    </submittedName>
</protein>
<dbReference type="Pfam" id="PF08240">
    <property type="entry name" value="ADH_N"/>
    <property type="match status" value="1"/>
</dbReference>
<organism evidence="7 8">
    <name type="scientific">Septoria linicola</name>
    <dbReference type="NCBI Taxonomy" id="215465"/>
    <lineage>
        <taxon>Eukaryota</taxon>
        <taxon>Fungi</taxon>
        <taxon>Dikarya</taxon>
        <taxon>Ascomycota</taxon>
        <taxon>Pezizomycotina</taxon>
        <taxon>Dothideomycetes</taxon>
        <taxon>Dothideomycetidae</taxon>
        <taxon>Mycosphaerellales</taxon>
        <taxon>Mycosphaerellaceae</taxon>
        <taxon>Septoria</taxon>
    </lineage>
</organism>
<dbReference type="PANTHER" id="PTHR43161:SF13">
    <property type="entry name" value="D-XYLULOSE REDUCTASE"/>
    <property type="match status" value="1"/>
</dbReference>
<keyword evidence="3" id="KW-0479">Metal-binding</keyword>
<dbReference type="InterPro" id="IPR013154">
    <property type="entry name" value="ADH-like_N"/>
</dbReference>
<dbReference type="GO" id="GO:0008270">
    <property type="term" value="F:zinc ion binding"/>
    <property type="evidence" value="ECO:0007669"/>
    <property type="project" value="InterPro"/>
</dbReference>
<name>A0A9Q9EGH7_9PEZI</name>
<dbReference type="Proteomes" id="UP001056384">
    <property type="component" value="Chromosome 2"/>
</dbReference>
<reference evidence="7" key="1">
    <citation type="submission" date="2022-06" db="EMBL/GenBank/DDBJ databases">
        <title>Complete genome sequences of two strains of the flax pathogen Septoria linicola.</title>
        <authorList>
            <person name="Lapalu N."/>
            <person name="Simon A."/>
            <person name="Demenou B."/>
            <person name="Paumier D."/>
            <person name="Guillot M.-P."/>
            <person name="Gout L."/>
            <person name="Valade R."/>
        </authorList>
    </citation>
    <scope>NUCLEOTIDE SEQUENCE</scope>
    <source>
        <strain evidence="7">SE15195</strain>
    </source>
</reference>
<evidence type="ECO:0000313" key="7">
    <source>
        <dbReference type="EMBL" id="USW49995.1"/>
    </source>
</evidence>
<dbReference type="SUPFAM" id="SSF50129">
    <property type="entry name" value="GroES-like"/>
    <property type="match status" value="1"/>
</dbReference>
<comment type="similarity">
    <text evidence="2">Belongs to the zinc-containing alcohol dehydrogenase family.</text>
</comment>
<dbReference type="OrthoDB" id="2148442at2759"/>
<gene>
    <name evidence="7" type="ORF">Slin15195_G033140</name>
</gene>
<dbReference type="AlphaFoldDB" id="A0A9Q9EGH7"/>
<keyword evidence="8" id="KW-1185">Reference proteome</keyword>
<dbReference type="EMBL" id="CP099419">
    <property type="protein sequence ID" value="USW49995.1"/>
    <property type="molecule type" value="Genomic_DNA"/>
</dbReference>
<proteinExistence type="inferred from homology"/>
<feature type="domain" description="Alcohol dehydrogenase-like N-terminal" evidence="6">
    <location>
        <begin position="9"/>
        <end position="88"/>
    </location>
</feature>
<dbReference type="PANTHER" id="PTHR43161">
    <property type="entry name" value="SORBITOL DEHYDROGENASE"/>
    <property type="match status" value="1"/>
</dbReference>
<evidence type="ECO:0000313" key="8">
    <source>
        <dbReference type="Proteomes" id="UP001056384"/>
    </source>
</evidence>
<dbReference type="InterPro" id="IPR002328">
    <property type="entry name" value="ADH_Zn_CS"/>
</dbReference>
<keyword evidence="4" id="KW-0862">Zinc</keyword>
<dbReference type="PROSITE" id="PS00059">
    <property type="entry name" value="ADH_ZINC"/>
    <property type="match status" value="1"/>
</dbReference>
<dbReference type="InterPro" id="IPR011032">
    <property type="entry name" value="GroES-like_sf"/>
</dbReference>
<accession>A0A9Q9EGH7</accession>
<evidence type="ECO:0000256" key="4">
    <source>
        <dbReference type="ARBA" id="ARBA00022833"/>
    </source>
</evidence>
<dbReference type="Gene3D" id="3.40.50.720">
    <property type="entry name" value="NAD(P)-binding Rossmann-like Domain"/>
    <property type="match status" value="1"/>
</dbReference>
<sequence>MVVCGENGLGHESAGSVIAVGSNVTNFKPGDRVALECGIPCSKPSRDFCRTSQYNACPQVVFFSTPPYHGTLRRYHVHPAAWLHRLPDNLSFEEGSLLEPLSVALAGIDRSNLRLGDPLLICGAGPIGLVSLLAAHAAGLLRVQHLSLSPTLMRAGLSAHENVSLVFARCWWESRAQPKT</sequence>
<dbReference type="GO" id="GO:0003939">
    <property type="term" value="F:L-iditol 2-dehydrogenase (NAD+) activity"/>
    <property type="evidence" value="ECO:0007669"/>
    <property type="project" value="TreeGrafter"/>
</dbReference>
<dbReference type="GO" id="GO:0006062">
    <property type="term" value="P:sorbitol catabolic process"/>
    <property type="evidence" value="ECO:0007669"/>
    <property type="project" value="TreeGrafter"/>
</dbReference>
<evidence type="ECO:0000256" key="2">
    <source>
        <dbReference type="ARBA" id="ARBA00008072"/>
    </source>
</evidence>